<protein>
    <submittedName>
        <fullName evidence="2">Uncharacterized protein</fullName>
    </submittedName>
</protein>
<proteinExistence type="predicted"/>
<organism evidence="2 3">
    <name type="scientific">Microbaculum marinisediminis</name>
    <dbReference type="NCBI Taxonomy" id="2931392"/>
    <lineage>
        <taxon>Bacteria</taxon>
        <taxon>Pseudomonadati</taxon>
        <taxon>Pseudomonadota</taxon>
        <taxon>Alphaproteobacteria</taxon>
        <taxon>Hyphomicrobiales</taxon>
        <taxon>Tepidamorphaceae</taxon>
        <taxon>Microbaculum</taxon>
    </lineage>
</organism>
<accession>A0AAW5R7M6</accession>
<gene>
    <name evidence="1" type="ORF">MUB46_24165</name>
    <name evidence="2" type="ORF">MUB46_24170</name>
</gene>
<evidence type="ECO:0000313" key="3">
    <source>
        <dbReference type="Proteomes" id="UP001320898"/>
    </source>
</evidence>
<dbReference type="EMBL" id="JALIDZ010000046">
    <property type="protein sequence ID" value="MCT8974962.1"/>
    <property type="molecule type" value="Genomic_DNA"/>
</dbReference>
<comment type="caution">
    <text evidence="2">The sequence shown here is derived from an EMBL/GenBank/DDBJ whole genome shotgun (WGS) entry which is preliminary data.</text>
</comment>
<evidence type="ECO:0000313" key="2">
    <source>
        <dbReference type="EMBL" id="MCT8974963.1"/>
    </source>
</evidence>
<reference evidence="2 3" key="1">
    <citation type="submission" date="2022-04" db="EMBL/GenBank/DDBJ databases">
        <authorList>
            <person name="Ye Y.-Q."/>
            <person name="Du Z.-J."/>
        </authorList>
    </citation>
    <scope>NUCLEOTIDE SEQUENCE [LARGE SCALE GENOMIC DNA]</scope>
    <source>
        <strain evidence="2 3">A6E488</strain>
    </source>
</reference>
<sequence>LERRAAEHVSILDAMIADLGVRWLKGYPADPAALTSLVNTFNRSATVLGWQRRARDITPSLDDYMANRAAQKAGEDA</sequence>
<dbReference type="EMBL" id="JALIDZ010000047">
    <property type="protein sequence ID" value="MCT8974963.1"/>
    <property type="molecule type" value="Genomic_DNA"/>
</dbReference>
<dbReference type="Proteomes" id="UP001320898">
    <property type="component" value="Unassembled WGS sequence"/>
</dbReference>
<dbReference type="AlphaFoldDB" id="A0AAW5R7M6"/>
<feature type="non-terminal residue" evidence="2">
    <location>
        <position position="1"/>
    </location>
</feature>
<keyword evidence="3" id="KW-1185">Reference proteome</keyword>
<evidence type="ECO:0000313" key="1">
    <source>
        <dbReference type="EMBL" id="MCT8974962.1"/>
    </source>
</evidence>
<name>A0AAW5R7M6_9HYPH</name>